<feature type="region of interest" description="Disordered" evidence="1">
    <location>
        <begin position="1"/>
        <end position="39"/>
    </location>
</feature>
<proteinExistence type="predicted"/>
<reference evidence="2" key="1">
    <citation type="journal article" date="2008" name="ISME J.">
        <title>Genomic patterns of recombination, clonal divergence and environment in marine microbial populations.</title>
        <authorList>
            <person name="Konstantinidis K.T."/>
            <person name="Delong E.F."/>
        </authorList>
    </citation>
    <scope>NUCLEOTIDE SEQUENCE</scope>
</reference>
<organism evidence="2">
    <name type="scientific">uncultured marine microorganism HF4000_005I08</name>
    <dbReference type="NCBI Taxonomy" id="455507"/>
    <lineage>
        <taxon>unclassified sequences</taxon>
        <taxon>environmental samples</taxon>
    </lineage>
</organism>
<dbReference type="AlphaFoldDB" id="B3T0H5"/>
<sequence>MPRPLDTQRHPIDLCADGAGRQQQPQPVGQGQQQDEKAEILPHQLAQNIDRPLCRSVRSRCLLGAGILRLVRRPIEAIKYEHEQVVDGTASRRRPAHPHPDIIFRHASVADAECSKEHAVDDPVDEGVVMHTEV</sequence>
<dbReference type="EMBL" id="EU016566">
    <property type="protein sequence ID" value="ABZ06084.1"/>
    <property type="molecule type" value="Genomic_DNA"/>
</dbReference>
<evidence type="ECO:0000256" key="1">
    <source>
        <dbReference type="SAM" id="MobiDB-lite"/>
    </source>
</evidence>
<protein>
    <submittedName>
        <fullName evidence="2">Uncharacterized protein</fullName>
    </submittedName>
</protein>
<accession>B3T0H5</accession>
<name>B3T0H5_9ZZZZ</name>
<feature type="compositionally biased region" description="Low complexity" evidence="1">
    <location>
        <begin position="22"/>
        <end position="33"/>
    </location>
</feature>
<feature type="compositionally biased region" description="Basic and acidic residues" evidence="1">
    <location>
        <begin position="1"/>
        <end position="12"/>
    </location>
</feature>
<evidence type="ECO:0000313" key="2">
    <source>
        <dbReference type="EMBL" id="ABZ06084.1"/>
    </source>
</evidence>
<gene>
    <name evidence="2" type="ORF">ALOHA_HF4000005I08ctg1g11</name>
</gene>